<dbReference type="SUPFAM" id="SSF46689">
    <property type="entry name" value="Homeodomain-like"/>
    <property type="match status" value="2"/>
</dbReference>
<dbReference type="Pfam" id="PF12833">
    <property type="entry name" value="HTH_18"/>
    <property type="match status" value="1"/>
</dbReference>
<keyword evidence="2" id="KW-0238">DNA-binding</keyword>
<dbReference type="PRINTS" id="PR00032">
    <property type="entry name" value="HTHARAC"/>
</dbReference>
<accession>A0A371P7U7</accession>
<evidence type="ECO:0000313" key="6">
    <source>
        <dbReference type="Proteomes" id="UP000261905"/>
    </source>
</evidence>
<dbReference type="EMBL" id="QUBQ01000005">
    <property type="protein sequence ID" value="REK71598.1"/>
    <property type="molecule type" value="Genomic_DNA"/>
</dbReference>
<reference evidence="5 6" key="1">
    <citation type="submission" date="2018-08" db="EMBL/GenBank/DDBJ databases">
        <title>Paenibacillus sp. M4BSY-1, whole genome shotgun sequence.</title>
        <authorList>
            <person name="Tuo L."/>
        </authorList>
    </citation>
    <scope>NUCLEOTIDE SEQUENCE [LARGE SCALE GENOMIC DNA]</scope>
    <source>
        <strain evidence="5 6">M4BSY-1</strain>
    </source>
</reference>
<dbReference type="Gene3D" id="1.10.10.60">
    <property type="entry name" value="Homeodomain-like"/>
    <property type="match status" value="2"/>
</dbReference>
<keyword evidence="6" id="KW-1185">Reference proteome</keyword>
<keyword evidence="3" id="KW-0804">Transcription</keyword>
<dbReference type="PROSITE" id="PS01124">
    <property type="entry name" value="HTH_ARAC_FAMILY_2"/>
    <property type="match status" value="1"/>
</dbReference>
<dbReference type="InterPro" id="IPR020449">
    <property type="entry name" value="Tscrpt_reg_AraC-type_HTH"/>
</dbReference>
<evidence type="ECO:0000259" key="4">
    <source>
        <dbReference type="PROSITE" id="PS01124"/>
    </source>
</evidence>
<dbReference type="GO" id="GO:0003700">
    <property type="term" value="F:DNA-binding transcription factor activity"/>
    <property type="evidence" value="ECO:0007669"/>
    <property type="project" value="InterPro"/>
</dbReference>
<dbReference type="PANTHER" id="PTHR43280:SF28">
    <property type="entry name" value="HTH-TYPE TRANSCRIPTIONAL ACTIVATOR RHAS"/>
    <property type="match status" value="1"/>
</dbReference>
<dbReference type="InterPro" id="IPR018060">
    <property type="entry name" value="HTH_AraC"/>
</dbReference>
<feature type="domain" description="HTH araC/xylS-type" evidence="4">
    <location>
        <begin position="145"/>
        <end position="243"/>
    </location>
</feature>
<protein>
    <submittedName>
        <fullName evidence="5">AraC family transcriptional regulator</fullName>
    </submittedName>
</protein>
<dbReference type="OrthoDB" id="2567533at2"/>
<evidence type="ECO:0000256" key="2">
    <source>
        <dbReference type="ARBA" id="ARBA00023125"/>
    </source>
</evidence>
<keyword evidence="1" id="KW-0805">Transcription regulation</keyword>
<name>A0A371P7U7_9BACL</name>
<dbReference type="SMART" id="SM00342">
    <property type="entry name" value="HTH_ARAC"/>
    <property type="match status" value="1"/>
</dbReference>
<dbReference type="AlphaFoldDB" id="A0A371P7U7"/>
<evidence type="ECO:0000313" key="5">
    <source>
        <dbReference type="EMBL" id="REK71598.1"/>
    </source>
</evidence>
<dbReference type="InterPro" id="IPR018062">
    <property type="entry name" value="HTH_AraC-typ_CS"/>
</dbReference>
<sequence>MRVVMRVKSMFSDVVLFPGELERWYTNKHDFIFIKSNNVIEICFNRIHVKLNEKKSGLFQCSQGPFSIQNISSYPATLQGIKFNCGIKMNKDFFSTDFEQHLFISILTGRSTAEECRSHIIKLLEQINKPQRPQNNRDRIDPRLIQLNRYIRKNYNTPLSLQDLADYVGVHPTYLSNTYSKVFNTSPILFLNQLRMKAAKVLLANPEFTIKEIAELVGYNSVSQFSLLFKRFHSLTPSEFREDVLKLKL</sequence>
<dbReference type="PROSITE" id="PS00041">
    <property type="entry name" value="HTH_ARAC_FAMILY_1"/>
    <property type="match status" value="1"/>
</dbReference>
<dbReference type="InterPro" id="IPR009057">
    <property type="entry name" value="Homeodomain-like_sf"/>
</dbReference>
<evidence type="ECO:0000256" key="3">
    <source>
        <dbReference type="ARBA" id="ARBA00023163"/>
    </source>
</evidence>
<organism evidence="5 6">
    <name type="scientific">Paenibacillus paeoniae</name>
    <dbReference type="NCBI Taxonomy" id="2292705"/>
    <lineage>
        <taxon>Bacteria</taxon>
        <taxon>Bacillati</taxon>
        <taxon>Bacillota</taxon>
        <taxon>Bacilli</taxon>
        <taxon>Bacillales</taxon>
        <taxon>Paenibacillaceae</taxon>
        <taxon>Paenibacillus</taxon>
    </lineage>
</organism>
<evidence type="ECO:0000256" key="1">
    <source>
        <dbReference type="ARBA" id="ARBA00023015"/>
    </source>
</evidence>
<proteinExistence type="predicted"/>
<dbReference type="PANTHER" id="PTHR43280">
    <property type="entry name" value="ARAC-FAMILY TRANSCRIPTIONAL REGULATOR"/>
    <property type="match status" value="1"/>
</dbReference>
<gene>
    <name evidence="5" type="ORF">DX130_21665</name>
</gene>
<dbReference type="GO" id="GO:0043565">
    <property type="term" value="F:sequence-specific DNA binding"/>
    <property type="evidence" value="ECO:0007669"/>
    <property type="project" value="InterPro"/>
</dbReference>
<comment type="caution">
    <text evidence="5">The sequence shown here is derived from an EMBL/GenBank/DDBJ whole genome shotgun (WGS) entry which is preliminary data.</text>
</comment>
<dbReference type="Proteomes" id="UP000261905">
    <property type="component" value="Unassembled WGS sequence"/>
</dbReference>